<protein>
    <submittedName>
        <fullName evidence="1">Uncharacterized protein</fullName>
    </submittedName>
</protein>
<sequence length="92" mass="10814">MVWDLKLHFSRNIVTDSSEKRNRIHHQITDTLCQNNFLNIGILPQDHHLRFSTLFSVDELFFLSNIHGFSHINDFSFLSEGTTEGIYMPHLK</sequence>
<proteinExistence type="predicted"/>
<dbReference type="AlphaFoldDB" id="A0A1J3H7E6"/>
<gene>
    <name evidence="1" type="ORF">LE_TR1288_c1_g1_i1_g.3368</name>
</gene>
<dbReference type="EMBL" id="GEVL01013098">
    <property type="protein sequence ID" value="JAU64243.1"/>
    <property type="molecule type" value="Transcribed_RNA"/>
</dbReference>
<accession>A0A1J3H7E6</accession>
<evidence type="ECO:0000313" key="1">
    <source>
        <dbReference type="EMBL" id="JAU64243.1"/>
    </source>
</evidence>
<organism evidence="1">
    <name type="scientific">Noccaea caerulescens</name>
    <name type="common">Alpine penny-cress</name>
    <name type="synonym">Thlaspi caerulescens</name>
    <dbReference type="NCBI Taxonomy" id="107243"/>
    <lineage>
        <taxon>Eukaryota</taxon>
        <taxon>Viridiplantae</taxon>
        <taxon>Streptophyta</taxon>
        <taxon>Embryophyta</taxon>
        <taxon>Tracheophyta</taxon>
        <taxon>Spermatophyta</taxon>
        <taxon>Magnoliopsida</taxon>
        <taxon>eudicotyledons</taxon>
        <taxon>Gunneridae</taxon>
        <taxon>Pentapetalae</taxon>
        <taxon>rosids</taxon>
        <taxon>malvids</taxon>
        <taxon>Brassicales</taxon>
        <taxon>Brassicaceae</taxon>
        <taxon>Coluteocarpeae</taxon>
        <taxon>Noccaea</taxon>
    </lineage>
</organism>
<name>A0A1J3H7E6_NOCCA</name>
<reference evidence="1" key="1">
    <citation type="submission" date="2016-07" db="EMBL/GenBank/DDBJ databases">
        <title>De novo transcriptome assembly of four accessions of the metal hyperaccumulator plant Noccaea caerulescens.</title>
        <authorList>
            <person name="Blande D."/>
            <person name="Halimaa P."/>
            <person name="Tervahauta A.I."/>
            <person name="Aarts M.G."/>
            <person name="Karenlampi S.O."/>
        </authorList>
    </citation>
    <scope>NUCLEOTIDE SEQUENCE</scope>
</reference>